<dbReference type="InterPro" id="IPR000010">
    <property type="entry name" value="Cystatin_dom"/>
</dbReference>
<dbReference type="SMART" id="SM00043">
    <property type="entry name" value="CY"/>
    <property type="match status" value="1"/>
</dbReference>
<accession>A0A7R9G827</accession>
<dbReference type="SUPFAM" id="SSF54403">
    <property type="entry name" value="Cystatin/monellin"/>
    <property type="match status" value="1"/>
</dbReference>
<proteinExistence type="inferred from homology"/>
<evidence type="ECO:0000256" key="2">
    <source>
        <dbReference type="ARBA" id="ARBA00022690"/>
    </source>
</evidence>
<evidence type="ECO:0000313" key="7">
    <source>
        <dbReference type="Proteomes" id="UP000678499"/>
    </source>
</evidence>
<evidence type="ECO:0000256" key="3">
    <source>
        <dbReference type="ARBA" id="ARBA00022704"/>
    </source>
</evidence>
<dbReference type="GO" id="GO:0004869">
    <property type="term" value="F:cysteine-type endopeptidase inhibitor activity"/>
    <property type="evidence" value="ECO:0007669"/>
    <property type="project" value="UniProtKB-KW"/>
</dbReference>
<evidence type="ECO:0000259" key="5">
    <source>
        <dbReference type="SMART" id="SM00043"/>
    </source>
</evidence>
<evidence type="ECO:0000256" key="4">
    <source>
        <dbReference type="SAM" id="SignalP"/>
    </source>
</evidence>
<keyword evidence="3" id="KW-0789">Thiol protease inhibitor</keyword>
<name>A0A7R9G827_9CRUS</name>
<dbReference type="PANTHER" id="PTHR46186">
    <property type="entry name" value="CYSTATIN"/>
    <property type="match status" value="1"/>
</dbReference>
<dbReference type="PANTHER" id="PTHR46186:SF2">
    <property type="entry name" value="CYSTATIN"/>
    <property type="match status" value="1"/>
</dbReference>
<dbReference type="GO" id="GO:0005737">
    <property type="term" value="C:cytoplasm"/>
    <property type="evidence" value="ECO:0007669"/>
    <property type="project" value="TreeGrafter"/>
</dbReference>
<dbReference type="OrthoDB" id="6357437at2759"/>
<dbReference type="Proteomes" id="UP000678499">
    <property type="component" value="Unassembled WGS sequence"/>
</dbReference>
<gene>
    <name evidence="6" type="ORF">NMOB1V02_LOCUS458</name>
</gene>
<dbReference type="GO" id="GO:0005615">
    <property type="term" value="C:extracellular space"/>
    <property type="evidence" value="ECO:0007669"/>
    <property type="project" value="TreeGrafter"/>
</dbReference>
<dbReference type="CDD" id="cd00042">
    <property type="entry name" value="CY"/>
    <property type="match status" value="1"/>
</dbReference>
<dbReference type="EMBL" id="CAJPEX010000040">
    <property type="protein sequence ID" value="CAG0912681.1"/>
    <property type="molecule type" value="Genomic_DNA"/>
</dbReference>
<dbReference type="EMBL" id="OA882077">
    <property type="protein sequence ID" value="CAD7272529.1"/>
    <property type="molecule type" value="Genomic_DNA"/>
</dbReference>
<dbReference type="Gene3D" id="3.10.450.10">
    <property type="match status" value="1"/>
</dbReference>
<dbReference type="GO" id="GO:0031982">
    <property type="term" value="C:vesicle"/>
    <property type="evidence" value="ECO:0007669"/>
    <property type="project" value="TreeGrafter"/>
</dbReference>
<sequence>MVSYIVFGACVCLITSVASVQEGSKQPAIVGGPSQASVDDEAVKEILGWAEGELVQQTDSLHSKKIFNVLSVTKQVVAGMRYTFKTEFAHADDVATGSGGTPAWNHTTPHVYCEFSVWDRPWLPSRVLQDITCSEQAV</sequence>
<organism evidence="6">
    <name type="scientific">Notodromas monacha</name>
    <dbReference type="NCBI Taxonomy" id="399045"/>
    <lineage>
        <taxon>Eukaryota</taxon>
        <taxon>Metazoa</taxon>
        <taxon>Ecdysozoa</taxon>
        <taxon>Arthropoda</taxon>
        <taxon>Crustacea</taxon>
        <taxon>Oligostraca</taxon>
        <taxon>Ostracoda</taxon>
        <taxon>Podocopa</taxon>
        <taxon>Podocopida</taxon>
        <taxon>Cypridocopina</taxon>
        <taxon>Cypridoidea</taxon>
        <taxon>Cyprididae</taxon>
        <taxon>Notodromas</taxon>
    </lineage>
</organism>
<comment type="similarity">
    <text evidence="1">Belongs to the cystatin family.</text>
</comment>
<keyword evidence="4" id="KW-0732">Signal</keyword>
<evidence type="ECO:0000256" key="1">
    <source>
        <dbReference type="ARBA" id="ARBA00009403"/>
    </source>
</evidence>
<feature type="chain" id="PRO_5036210567" description="Cystatin domain-containing protein" evidence="4">
    <location>
        <begin position="20"/>
        <end position="138"/>
    </location>
</feature>
<protein>
    <recommendedName>
        <fullName evidence="5">Cystatin domain-containing protein</fullName>
    </recommendedName>
</protein>
<reference evidence="6" key="1">
    <citation type="submission" date="2020-11" db="EMBL/GenBank/DDBJ databases">
        <authorList>
            <person name="Tran Van P."/>
        </authorList>
    </citation>
    <scope>NUCLEOTIDE SEQUENCE</scope>
</reference>
<dbReference type="Pfam" id="PF00031">
    <property type="entry name" value="Cystatin"/>
    <property type="match status" value="1"/>
</dbReference>
<evidence type="ECO:0000313" key="6">
    <source>
        <dbReference type="EMBL" id="CAD7272529.1"/>
    </source>
</evidence>
<keyword evidence="2" id="KW-0646">Protease inhibitor</keyword>
<dbReference type="AlphaFoldDB" id="A0A7R9G827"/>
<dbReference type="InterPro" id="IPR046350">
    <property type="entry name" value="Cystatin_sf"/>
</dbReference>
<feature type="signal peptide" evidence="4">
    <location>
        <begin position="1"/>
        <end position="19"/>
    </location>
</feature>
<feature type="domain" description="Cystatin" evidence="5">
    <location>
        <begin position="28"/>
        <end position="134"/>
    </location>
</feature>
<keyword evidence="7" id="KW-1185">Reference proteome</keyword>